<protein>
    <recommendedName>
        <fullName evidence="2">Pre-mRNA-splicing helicase BRR2-like plug domain-containing protein</fullName>
    </recommendedName>
</protein>
<dbReference type="InterPro" id="IPR048863">
    <property type="entry name" value="BRR2_plug"/>
</dbReference>
<dbReference type="Pfam" id="PF21188">
    <property type="entry name" value="BRR2_plug"/>
    <property type="match status" value="1"/>
</dbReference>
<feature type="compositionally biased region" description="Pro residues" evidence="1">
    <location>
        <begin position="438"/>
        <end position="447"/>
    </location>
</feature>
<accession>A0AAD8QQH5</accession>
<evidence type="ECO:0000256" key="1">
    <source>
        <dbReference type="SAM" id="MobiDB-lite"/>
    </source>
</evidence>
<gene>
    <name evidence="3" type="ORF">QYE76_029102</name>
</gene>
<feature type="domain" description="Pre-mRNA-splicing helicase BRR2-like plug" evidence="2">
    <location>
        <begin position="121"/>
        <end position="185"/>
    </location>
</feature>
<dbReference type="EMBL" id="JAUUTY010000007">
    <property type="protein sequence ID" value="KAK1605429.1"/>
    <property type="molecule type" value="Genomic_DNA"/>
</dbReference>
<dbReference type="Proteomes" id="UP001231189">
    <property type="component" value="Unassembled WGS sequence"/>
</dbReference>
<feature type="region of interest" description="Disordered" evidence="1">
    <location>
        <begin position="1"/>
        <end position="98"/>
    </location>
</feature>
<feature type="region of interest" description="Disordered" evidence="1">
    <location>
        <begin position="328"/>
        <end position="376"/>
    </location>
</feature>
<evidence type="ECO:0000313" key="4">
    <source>
        <dbReference type="Proteomes" id="UP001231189"/>
    </source>
</evidence>
<evidence type="ECO:0000259" key="2">
    <source>
        <dbReference type="Pfam" id="PF21188"/>
    </source>
</evidence>
<feature type="compositionally biased region" description="Polar residues" evidence="1">
    <location>
        <begin position="19"/>
        <end position="33"/>
    </location>
</feature>
<comment type="caution">
    <text evidence="3">The sequence shown here is derived from an EMBL/GenBank/DDBJ whole genome shotgun (WGS) entry which is preliminary data.</text>
</comment>
<evidence type="ECO:0000313" key="3">
    <source>
        <dbReference type="EMBL" id="KAK1605429.1"/>
    </source>
</evidence>
<feature type="region of interest" description="Disordered" evidence="1">
    <location>
        <begin position="274"/>
        <end position="306"/>
    </location>
</feature>
<feature type="compositionally biased region" description="Pro residues" evidence="1">
    <location>
        <begin position="330"/>
        <end position="357"/>
    </location>
</feature>
<reference evidence="3" key="1">
    <citation type="submission" date="2023-07" db="EMBL/GenBank/DDBJ databases">
        <title>A chromosome-level genome assembly of Lolium multiflorum.</title>
        <authorList>
            <person name="Chen Y."/>
            <person name="Copetti D."/>
            <person name="Kolliker R."/>
            <person name="Studer B."/>
        </authorList>
    </citation>
    <scope>NUCLEOTIDE SEQUENCE</scope>
    <source>
        <strain evidence="3">02402/16</strain>
        <tissue evidence="3">Leaf</tissue>
    </source>
</reference>
<feature type="region of interest" description="Disordered" evidence="1">
    <location>
        <begin position="434"/>
        <end position="470"/>
    </location>
</feature>
<name>A0AAD8QQH5_LOLMU</name>
<dbReference type="AlphaFoldDB" id="A0AAD8QQH5"/>
<sequence>MEDAAMEDAPGGGAEAHARSTQYDYAANSNLVVTTAPRDTHHQPTGQPETLRGRIRARSFGDRALKTRPPELEQTPGRKNARGATDLPRCDTKRARRPAGEVGVLSLAQNAAYEPRTKEMRAAYEALLGIIQQQLGGQPPDVLCDAADEVLAALKSDRTRDPNRRKEIEKLINPISDQMFDLLVSVGKLITDFHGAPSTDGTDMTLDDDIGVAVDFEEDDDDRDGNFYQAHGKGSLARQRSLCRAQAHGKAKVHGKGTNAHGKEKFARQIALCRAKHTAKPRRTAKGPTLSTRPAAPPQPETHTRPHTLPAAAAAYHARRLLAQPANAPLLPPTRAPLPGAPPPPRFPPHAAPPCPRLPSRRLALPPHGPPRRRACPRTPVAVAAAACPPHACRLRVALPPTRPSPPPPRRLFPATTAPAHLLAVPAPAVLPASSGPPVVPPPPPLRAGPSSRLGDAPASSSHLAAPRGSSLVRLTGTKRCFEVDTGGSVARVSEGASRIFFEVDTPIRSRVKAPRTTIRKTFQTPPPPIPSRGIQEIASGTLPERESSPGGLYAAMVASGVMCE</sequence>
<organism evidence="3 4">
    <name type="scientific">Lolium multiflorum</name>
    <name type="common">Italian ryegrass</name>
    <name type="synonym">Lolium perenne subsp. multiflorum</name>
    <dbReference type="NCBI Taxonomy" id="4521"/>
    <lineage>
        <taxon>Eukaryota</taxon>
        <taxon>Viridiplantae</taxon>
        <taxon>Streptophyta</taxon>
        <taxon>Embryophyta</taxon>
        <taxon>Tracheophyta</taxon>
        <taxon>Spermatophyta</taxon>
        <taxon>Magnoliopsida</taxon>
        <taxon>Liliopsida</taxon>
        <taxon>Poales</taxon>
        <taxon>Poaceae</taxon>
        <taxon>BOP clade</taxon>
        <taxon>Pooideae</taxon>
        <taxon>Poodae</taxon>
        <taxon>Poeae</taxon>
        <taxon>Poeae Chloroplast Group 2 (Poeae type)</taxon>
        <taxon>Loliodinae</taxon>
        <taxon>Loliinae</taxon>
        <taxon>Lolium</taxon>
    </lineage>
</organism>
<keyword evidence="4" id="KW-1185">Reference proteome</keyword>
<proteinExistence type="predicted"/>
<feature type="compositionally biased region" description="Basic and acidic residues" evidence="1">
    <location>
        <begin position="59"/>
        <end position="71"/>
    </location>
</feature>
<feature type="compositionally biased region" description="Basic residues" evidence="1">
    <location>
        <begin position="274"/>
        <end position="285"/>
    </location>
</feature>